<dbReference type="Gene3D" id="3.30.1490.20">
    <property type="entry name" value="ATP-grasp fold, A domain"/>
    <property type="match status" value="1"/>
</dbReference>
<keyword evidence="2" id="KW-0963">Cytoplasm</keyword>
<keyword evidence="13" id="KW-0234">DNA repair</keyword>
<keyword evidence="10" id="KW-0067">ATP-binding</keyword>
<feature type="domain" description="ABC transporter" evidence="14">
    <location>
        <begin position="348"/>
        <end position="579"/>
    </location>
</feature>
<dbReference type="Gene3D" id="1.10.8.280">
    <property type="entry name" value="ABC transporter ATPase domain-like"/>
    <property type="match status" value="1"/>
</dbReference>
<dbReference type="Pfam" id="PF17760">
    <property type="entry name" value="UvrA_inter"/>
    <property type="match status" value="1"/>
</dbReference>
<protein>
    <submittedName>
        <fullName evidence="15">Excinuclease abc subunit a</fullName>
    </submittedName>
</protein>
<dbReference type="Gene3D" id="1.20.1580.10">
    <property type="entry name" value="ABC transporter ATPase like domain"/>
    <property type="match status" value="2"/>
</dbReference>
<dbReference type="Gene3D" id="3.40.50.300">
    <property type="entry name" value="P-loop containing nucleotide triphosphate hydrolases"/>
    <property type="match status" value="2"/>
</dbReference>
<dbReference type="SUPFAM" id="SSF52540">
    <property type="entry name" value="P-loop containing nucleoside triphosphate hydrolases"/>
    <property type="match status" value="2"/>
</dbReference>
<dbReference type="GO" id="GO:0003677">
    <property type="term" value="F:DNA binding"/>
    <property type="evidence" value="ECO:0007669"/>
    <property type="project" value="UniProtKB-KW"/>
</dbReference>
<dbReference type="PROSITE" id="PS50893">
    <property type="entry name" value="ABC_TRANSPORTER_2"/>
    <property type="match status" value="2"/>
</dbReference>
<dbReference type="InterPro" id="IPR013815">
    <property type="entry name" value="ATP_grasp_subdomain_1"/>
</dbReference>
<reference evidence="15" key="1">
    <citation type="journal article" date="2015" name="Proc. Natl. Acad. Sci. U.S.A.">
        <title>Networks of energetic and metabolic interactions define dynamics in microbial communities.</title>
        <authorList>
            <person name="Embree M."/>
            <person name="Liu J.K."/>
            <person name="Al-Bassam M.M."/>
            <person name="Zengler K."/>
        </authorList>
    </citation>
    <scope>NUCLEOTIDE SEQUENCE</scope>
</reference>
<dbReference type="GO" id="GO:0005737">
    <property type="term" value="C:cytoplasm"/>
    <property type="evidence" value="ECO:0007669"/>
    <property type="project" value="UniProtKB-SubCell"/>
</dbReference>
<keyword evidence="4" id="KW-0677">Repeat</keyword>
<organism evidence="15">
    <name type="scientific">hydrocarbon metagenome</name>
    <dbReference type="NCBI Taxonomy" id="938273"/>
    <lineage>
        <taxon>unclassified sequences</taxon>
        <taxon>metagenomes</taxon>
        <taxon>ecological metagenomes</taxon>
    </lineage>
</organism>
<dbReference type="GO" id="GO:0008270">
    <property type="term" value="F:zinc ion binding"/>
    <property type="evidence" value="ECO:0007669"/>
    <property type="project" value="UniProtKB-KW"/>
</dbReference>
<keyword evidence="11" id="KW-0267">Excision nuclease</keyword>
<evidence type="ECO:0000313" key="15">
    <source>
        <dbReference type="EMBL" id="KUG26809.1"/>
    </source>
</evidence>
<evidence type="ECO:0000256" key="5">
    <source>
        <dbReference type="ARBA" id="ARBA00022741"/>
    </source>
</evidence>
<dbReference type="GO" id="GO:0016887">
    <property type="term" value="F:ATP hydrolysis activity"/>
    <property type="evidence" value="ECO:0007669"/>
    <property type="project" value="InterPro"/>
</dbReference>
<evidence type="ECO:0000256" key="1">
    <source>
        <dbReference type="ARBA" id="ARBA00004496"/>
    </source>
</evidence>
<dbReference type="PANTHER" id="PTHR43152:SF3">
    <property type="entry name" value="UVRABC SYSTEM PROTEIN A"/>
    <property type="match status" value="1"/>
</dbReference>
<keyword evidence="6" id="KW-0227">DNA damage</keyword>
<keyword evidence="12" id="KW-0238">DNA-binding</keyword>
<proteinExistence type="predicted"/>
<name>A0A0W8G1B5_9ZZZZ</name>
<evidence type="ECO:0000256" key="11">
    <source>
        <dbReference type="ARBA" id="ARBA00022881"/>
    </source>
</evidence>
<dbReference type="GO" id="GO:0005524">
    <property type="term" value="F:ATP binding"/>
    <property type="evidence" value="ECO:0007669"/>
    <property type="project" value="UniProtKB-KW"/>
</dbReference>
<evidence type="ECO:0000256" key="6">
    <source>
        <dbReference type="ARBA" id="ARBA00022763"/>
    </source>
</evidence>
<gene>
    <name evidence="15" type="ORF">ASZ90_003345</name>
</gene>
<evidence type="ECO:0000259" key="14">
    <source>
        <dbReference type="PROSITE" id="PS50893"/>
    </source>
</evidence>
<comment type="caution">
    <text evidence="15">The sequence shown here is derived from an EMBL/GenBank/DDBJ whole genome shotgun (WGS) entry which is preliminary data.</text>
</comment>
<accession>A0A0W8G1B5</accession>
<dbReference type="Pfam" id="PF00005">
    <property type="entry name" value="ABC_tran"/>
    <property type="match status" value="1"/>
</dbReference>
<evidence type="ECO:0000256" key="2">
    <source>
        <dbReference type="ARBA" id="ARBA00022490"/>
    </source>
</evidence>
<dbReference type="InterPro" id="IPR041552">
    <property type="entry name" value="UvrA_DNA-bd"/>
</dbReference>
<dbReference type="EMBL" id="LNQE01000401">
    <property type="protein sequence ID" value="KUG26809.1"/>
    <property type="molecule type" value="Genomic_DNA"/>
</dbReference>
<feature type="domain" description="ABC transporter" evidence="14">
    <location>
        <begin position="592"/>
        <end position="922"/>
    </location>
</feature>
<dbReference type="GO" id="GO:0006289">
    <property type="term" value="P:nucleotide-excision repair"/>
    <property type="evidence" value="ECO:0007669"/>
    <property type="project" value="InterPro"/>
</dbReference>
<keyword evidence="8" id="KW-0863">Zinc-finger</keyword>
<dbReference type="InterPro" id="IPR027417">
    <property type="entry name" value="P-loop_NTPase"/>
</dbReference>
<evidence type="ECO:0000256" key="4">
    <source>
        <dbReference type="ARBA" id="ARBA00022737"/>
    </source>
</evidence>
<keyword evidence="9" id="KW-0862">Zinc</keyword>
<dbReference type="Pfam" id="PF17755">
    <property type="entry name" value="UvrA_DNA-bind"/>
    <property type="match status" value="1"/>
</dbReference>
<dbReference type="GO" id="GO:0009380">
    <property type="term" value="C:excinuclease repair complex"/>
    <property type="evidence" value="ECO:0007669"/>
    <property type="project" value="InterPro"/>
</dbReference>
<comment type="subcellular location">
    <subcellularLocation>
        <location evidence="1">Cytoplasm</location>
    </subcellularLocation>
</comment>
<dbReference type="PANTHER" id="PTHR43152">
    <property type="entry name" value="UVRABC SYSTEM PROTEIN A"/>
    <property type="match status" value="1"/>
</dbReference>
<dbReference type="InterPro" id="IPR003439">
    <property type="entry name" value="ABC_transporter-like_ATP-bd"/>
</dbReference>
<dbReference type="NCBIfam" id="NF001503">
    <property type="entry name" value="PRK00349.1"/>
    <property type="match status" value="1"/>
</dbReference>
<dbReference type="GO" id="GO:0004518">
    <property type="term" value="F:nuclease activity"/>
    <property type="evidence" value="ECO:0007669"/>
    <property type="project" value="UniProtKB-KW"/>
</dbReference>
<evidence type="ECO:0000256" key="13">
    <source>
        <dbReference type="ARBA" id="ARBA00023204"/>
    </source>
</evidence>
<evidence type="ECO:0000256" key="8">
    <source>
        <dbReference type="ARBA" id="ARBA00022771"/>
    </source>
</evidence>
<evidence type="ECO:0000256" key="7">
    <source>
        <dbReference type="ARBA" id="ARBA00022769"/>
    </source>
</evidence>
<evidence type="ECO:0000256" key="9">
    <source>
        <dbReference type="ARBA" id="ARBA00022833"/>
    </source>
</evidence>
<dbReference type="InterPro" id="IPR041102">
    <property type="entry name" value="UvrA_inter"/>
</dbReference>
<sequence>MTKIQPKYSKDKIVVKGARQHNLKNIDIELPRNKLIVFTGVSGSGKSSLVFDTIYAEGQRRYVESLSSYARQFLERMSKPDVDFIYGISPAVAIEQKQGARNPRSTVATSTEVYDYLRLLFARIGKTICFNCGNVVTKDSTTTVVEWINNQTEGGKYYLAYPPPLHEGRKIKDEIELLKRKGFFRIFYKDKLYDLNEEEIKTNSKNEIYVVIDRFKSSKSDIRAKLADSIETTFKEGDGRLAIIDADTNEIKIFTKYYECCGIRYEEPEPRFFSFNNPFGACPVCQGFGRTMDYDMNLIVPNPKLSLADGAIAPWRSVKYSKYLRDLIRSAKENNIPINVPFEKLSEVQYQKVKEGFKGYIGIDGFFEKLEKKTYKMHIRILLSRYRGYNTCKACKGSRLRREALQVKVDDHSMYDIIKMSIERAHKFFEILQLTEYEEKIADRILKEIRKRLSFLNNVGLGYLTLDRLSSTLSGGETQRINLATSLGSALIGTLYVLDEPTIGLHPRDNSRLIKILKSLRDIGNTVLVVEHDSEMMEEADLIVDMGPHAGINGGHIVAIGTHNELIKNSDSLTGKYLSKTISIPIPTERNTNETHVIKIKGARENNLKNIDVDIPLKKFVVVTGVSGSGKSTLIHDILYGGVAKLLGENPPRIGKYDSIEGTKYIDEIEIVDQSPIGKTPRSNPISYVKGFEHIRELYANTPQARARGYKPGYFSFNVPGGRCETCSGEGYVKIEMQFLADLYLECDDCKGTRYKKETREITYRGKNIVDVLNMTVDEALHFFENSNKIKQYLQVLADVGLGYIKLGQPSNTLSGGEAQRIKLALHLSAQKKNRHTLFIFDEPTTGLHFDDISKLLNCFQMLIKNHNSILIIEHNLEIIKNADYVIDLGPDAGDKGGEIVAIGTPEEISKIKKSHTGQYLKKVL</sequence>
<keyword evidence="5" id="KW-0547">Nucleotide-binding</keyword>
<keyword evidence="3" id="KW-0479">Metal-binding</keyword>
<keyword evidence="7" id="KW-0228">DNA excision</keyword>
<evidence type="ECO:0000256" key="3">
    <source>
        <dbReference type="ARBA" id="ARBA00022723"/>
    </source>
</evidence>
<dbReference type="NCBIfam" id="TIGR00630">
    <property type="entry name" value="uvra"/>
    <property type="match status" value="1"/>
</dbReference>
<evidence type="ECO:0000256" key="10">
    <source>
        <dbReference type="ARBA" id="ARBA00022840"/>
    </source>
</evidence>
<evidence type="ECO:0000256" key="12">
    <source>
        <dbReference type="ARBA" id="ARBA00023125"/>
    </source>
</evidence>
<dbReference type="InterPro" id="IPR004602">
    <property type="entry name" value="UvrA"/>
</dbReference>
<dbReference type="AlphaFoldDB" id="A0A0W8G1B5"/>